<feature type="non-terminal residue" evidence="2">
    <location>
        <position position="533"/>
    </location>
</feature>
<dbReference type="Pfam" id="PF13155">
    <property type="entry name" value="Toprim_2"/>
    <property type="match status" value="1"/>
</dbReference>
<protein>
    <submittedName>
        <fullName evidence="2">Toprim domain-containing protein</fullName>
    </submittedName>
</protein>
<name>A0ABX0P3N3_9BURK</name>
<evidence type="ECO:0000259" key="1">
    <source>
        <dbReference type="PROSITE" id="PS50880"/>
    </source>
</evidence>
<accession>A0ABX0P3N3</accession>
<sequence>PEALAYLKARGLDHPELIARFKLGYANRTLGLRLPTRDRQAGFDIRSRLQKVGIYRESGHEHFNGSLVVPVLDGDGNVLEVYGRKIRDDLRKGTPSHLYLPGPHRGVWNERALAESGEIILCEALIDAMTFWCAGFTNVTAAYGVEGFTSDHLAALRRHGTRRVLIAYDRDDAGDRAADKLAVELIAEGIECLRVRFPKGLDANAYALKLTPAHQSLGLVLRQAEWIGRAPDMDTEPLPVIAMPATTAVPDVPAVPSAAGVDVAAAAVVAPPPATDDELLITQGDRHWRVRGWKKNLSPEQMRVNLQVRRSAADGALESYHVDTLDLYAARARAAYIRQASIELGLLDDVVKRDMGHVLLQLETLQDEAIRASVQPKNKVPPLSADEEAAALALLKSPDLVARIVLDMERCGVVGEANNLLAGYLAAISRKLDAPLAILIQSSSAAGKSSLMDAVLAMVPDEERIQYSAMTGQSLFYLGENDMQHKILAIAEEEGVRQAAYALKLLQSDGELTMASTGKDEVTGNLVTKQYRV</sequence>
<dbReference type="InterPro" id="IPR037068">
    <property type="entry name" value="DNA_primase_core_N_sf"/>
</dbReference>
<organism evidence="2 3">
    <name type="scientific">Massilia mucilaginosa</name>
    <dbReference type="NCBI Taxonomy" id="2609282"/>
    <lineage>
        <taxon>Bacteria</taxon>
        <taxon>Pseudomonadati</taxon>
        <taxon>Pseudomonadota</taxon>
        <taxon>Betaproteobacteria</taxon>
        <taxon>Burkholderiales</taxon>
        <taxon>Oxalobacteraceae</taxon>
        <taxon>Telluria group</taxon>
        <taxon>Massilia</taxon>
    </lineage>
</organism>
<keyword evidence="3" id="KW-1185">Reference proteome</keyword>
<dbReference type="Proteomes" id="UP000609726">
    <property type="component" value="Unassembled WGS sequence"/>
</dbReference>
<proteinExistence type="predicted"/>
<dbReference type="RefSeq" id="WP_166882645.1">
    <property type="nucleotide sequence ID" value="NZ_WHJH01000139.1"/>
</dbReference>
<dbReference type="Gene3D" id="3.40.1360.10">
    <property type="match status" value="1"/>
</dbReference>
<dbReference type="Gene3D" id="3.90.980.10">
    <property type="entry name" value="DNA primase, catalytic core, N-terminal domain"/>
    <property type="match status" value="1"/>
</dbReference>
<dbReference type="PANTHER" id="PTHR30313">
    <property type="entry name" value="DNA PRIMASE"/>
    <property type="match status" value="1"/>
</dbReference>
<reference evidence="2 3" key="1">
    <citation type="submission" date="2019-10" db="EMBL/GenBank/DDBJ databases">
        <title>Taxonomy of Antarctic Massilia spp.: description of Massilia rubra sp. nov., Massilia aquatica sp. nov., Massilia mucilaginosa sp. nov., Massilia frigida sp. nov. isolated from streams, lakes and regoliths.</title>
        <authorList>
            <person name="Holochova P."/>
            <person name="Sedlacek I."/>
            <person name="Kralova S."/>
            <person name="Maslanova I."/>
            <person name="Busse H.-J."/>
            <person name="Stankova E."/>
            <person name="Vrbovska V."/>
            <person name="Kovarovic V."/>
            <person name="Bartak M."/>
            <person name="Svec P."/>
            <person name="Pantucek R."/>
        </authorList>
    </citation>
    <scope>NUCLEOTIDE SEQUENCE [LARGE SCALE GENOMIC DNA]</scope>
    <source>
        <strain evidence="2 3">CCM 8733</strain>
    </source>
</reference>
<dbReference type="PANTHER" id="PTHR30313:SF2">
    <property type="entry name" value="DNA PRIMASE"/>
    <property type="match status" value="1"/>
</dbReference>
<dbReference type="SUPFAM" id="SSF56731">
    <property type="entry name" value="DNA primase core"/>
    <property type="match status" value="1"/>
</dbReference>
<feature type="domain" description="Toprim" evidence="1">
    <location>
        <begin position="117"/>
        <end position="200"/>
    </location>
</feature>
<evidence type="ECO:0000313" key="2">
    <source>
        <dbReference type="EMBL" id="NHZ93969.1"/>
    </source>
</evidence>
<evidence type="ECO:0000313" key="3">
    <source>
        <dbReference type="Proteomes" id="UP000609726"/>
    </source>
</evidence>
<dbReference type="PROSITE" id="PS50880">
    <property type="entry name" value="TOPRIM"/>
    <property type="match status" value="1"/>
</dbReference>
<comment type="caution">
    <text evidence="2">The sequence shown here is derived from an EMBL/GenBank/DDBJ whole genome shotgun (WGS) entry which is preliminary data.</text>
</comment>
<dbReference type="CDD" id="cd03364">
    <property type="entry name" value="TOPRIM_DnaG_primases"/>
    <property type="match status" value="1"/>
</dbReference>
<dbReference type="InterPro" id="IPR006171">
    <property type="entry name" value="TOPRIM_dom"/>
</dbReference>
<dbReference type="InterPro" id="IPR050219">
    <property type="entry name" value="DnaG_primase"/>
</dbReference>
<dbReference type="EMBL" id="WHJH01000139">
    <property type="protein sequence ID" value="NHZ93969.1"/>
    <property type="molecule type" value="Genomic_DNA"/>
</dbReference>
<feature type="non-terminal residue" evidence="2">
    <location>
        <position position="1"/>
    </location>
</feature>
<gene>
    <name evidence="2" type="ORF">F2P45_33995</name>
</gene>
<dbReference type="InterPro" id="IPR034151">
    <property type="entry name" value="TOPRIM_DnaG_bac"/>
</dbReference>